<feature type="binding site" evidence="15">
    <location>
        <begin position="29"/>
        <end position="36"/>
    </location>
    <ligand>
        <name>ATP</name>
        <dbReference type="ChEBI" id="CHEBI:30616"/>
    </ligand>
</feature>
<dbReference type="GO" id="GO:0043138">
    <property type="term" value="F:3'-5' DNA helicase activity"/>
    <property type="evidence" value="ECO:0007669"/>
    <property type="project" value="UniProtKB-EC"/>
</dbReference>
<evidence type="ECO:0000256" key="15">
    <source>
        <dbReference type="PROSITE-ProRule" id="PRU00560"/>
    </source>
</evidence>
<dbReference type="Gene3D" id="1.10.486.10">
    <property type="entry name" value="PCRA, domain 4"/>
    <property type="match status" value="1"/>
</dbReference>
<comment type="catalytic activity">
    <reaction evidence="11">
        <text>Couples ATP hydrolysis with the unwinding of duplex DNA by translocating in the 3'-5' direction.</text>
        <dbReference type="EC" id="5.6.2.4"/>
    </reaction>
</comment>
<dbReference type="GO" id="GO:0000725">
    <property type="term" value="P:recombinational repair"/>
    <property type="evidence" value="ECO:0007669"/>
    <property type="project" value="TreeGrafter"/>
</dbReference>
<keyword evidence="7 15" id="KW-0067">ATP-binding</keyword>
<evidence type="ECO:0000256" key="7">
    <source>
        <dbReference type="ARBA" id="ARBA00022840"/>
    </source>
</evidence>
<dbReference type="PANTHER" id="PTHR11070:SF2">
    <property type="entry name" value="ATP-DEPENDENT DNA HELICASE SRS2"/>
    <property type="match status" value="1"/>
</dbReference>
<dbReference type="RefSeq" id="WP_045364281.1">
    <property type="nucleotide sequence ID" value="NZ_AP014648.1"/>
</dbReference>
<sequence>MTGASDLVHTADANQARASEPEASVWVSANAGTGKTAVLVKRFLRLLLAGASPESILCLTYTKTAAAEMQNRLLKTLAGWALMPEEKLRETLGKLLRKPFDDEDMRTARRLFARVLEARGGLKIHTIHGFCERLLQRFPLEATVTPNFTVLDEATAKHTRNEAFDTVAMEAVANPDSPLGHALAKVVALTSEDQFRDVVGEILAKRAELQRIVRRHLQSATAADWPSVETEALKTFFDVAGKDAALLATEQANVLSDEQLDAALEALAAYGATKTDKGTEDTLQRARHASGAPRAALFNALFLTQKGTPRARLVTNAVADNAPQIVDMLDAAKLAFARLETDLAHLRVIEATGAVLTFADGVQNAYEGAKRREAALDYDDLIVKTLNLLSRSNAAAWVLYKIDGGIDHILVDEAQDTNPEQWSIVEALAAEFFAGASARPQPRTLFAVGDEKQSIYSFQGANPVRFGETGRLFRAAAREAQMTWLDVPLNVSFRSTVPVLEAVDRVFAQDEAAGGLTFLEGTPIQHHAARQGQAGLVELWDVEETKQPLESAPFEPWNEDESGADALEALCLRLARQIRHWLDTDEILESQDRPIRAGDILILVRRRQPFTAPMIRALKRAGIPVAGADRMRLLEQLAVQDLMALADVLLMPEDDLALAVVLRSPLFGLDETALFGLAHGREGSLWSALLAKAESDIRYAEAATALRALLGQVDMVPPFEFYAAFLGGSAMRMRKRMLTRLGPEAAEAIDEFLDAALAYEREHPPSLQGFIAALREGDIDVKRDMEQDRDEVRIMTVHGAKGLQAPIVIMPDTCSTPQSQGPQVYLPPRTGGIPGDAPHLVWPPAGHSGVPGLDGAKAAAKRAAQEEYRRLLYVAMTRAEDRLYVCGWQGVKKRSEGCWYDLIEGGLRGHLTAMQDMEGRTVHRMSCPQEAEPKKDSATPAQGAPAPLPGWAREPAPQERTGARLSPSRLAQNATGEGPFGTEQPPLGPSALAEDMRFVRGRLIHALLQHLPQVPADERRPAAERFVSARGDMLSEENREQIVSESLAIVGDVRFAPLFAGDSLAEVPVVARIGEGQTAFDLEGQIDRLAILEDGLLILDYKTNRPPPTKEEDVAPAYVGQLAAYRLALSAMFPGKPVRAALLWTDGPRLMEISSTLLEKAERDILRARGGLDAHEGRT</sequence>
<dbReference type="NCBIfam" id="TIGR02784">
    <property type="entry name" value="addA_alphas"/>
    <property type="match status" value="1"/>
</dbReference>
<evidence type="ECO:0000256" key="10">
    <source>
        <dbReference type="ARBA" id="ARBA00023235"/>
    </source>
</evidence>
<keyword evidence="4 15" id="KW-0378">Hydrolase</keyword>
<evidence type="ECO:0000256" key="3">
    <source>
        <dbReference type="ARBA" id="ARBA00022763"/>
    </source>
</evidence>
<keyword evidence="2 15" id="KW-0547">Nucleotide-binding</keyword>
<evidence type="ECO:0000256" key="6">
    <source>
        <dbReference type="ARBA" id="ARBA00022839"/>
    </source>
</evidence>
<organism evidence="19 20">
    <name type="scientific">Methyloceanibacter caenitepidi</name>
    <dbReference type="NCBI Taxonomy" id="1384459"/>
    <lineage>
        <taxon>Bacteria</taxon>
        <taxon>Pseudomonadati</taxon>
        <taxon>Pseudomonadota</taxon>
        <taxon>Alphaproteobacteria</taxon>
        <taxon>Hyphomicrobiales</taxon>
        <taxon>Hyphomicrobiaceae</taxon>
        <taxon>Methyloceanibacter</taxon>
    </lineage>
</organism>
<evidence type="ECO:0000256" key="1">
    <source>
        <dbReference type="ARBA" id="ARBA00022722"/>
    </source>
</evidence>
<dbReference type="PANTHER" id="PTHR11070">
    <property type="entry name" value="UVRD / RECB / PCRA DNA HELICASE FAMILY MEMBER"/>
    <property type="match status" value="1"/>
</dbReference>
<dbReference type="Gene3D" id="3.40.50.300">
    <property type="entry name" value="P-loop containing nucleotide triphosphate hydrolases"/>
    <property type="match status" value="4"/>
</dbReference>
<dbReference type="InterPro" id="IPR011604">
    <property type="entry name" value="PDDEXK-like_dom_sf"/>
</dbReference>
<dbReference type="InterPro" id="IPR038726">
    <property type="entry name" value="PDDEXK_AddAB-type"/>
</dbReference>
<keyword evidence="20" id="KW-1185">Reference proteome</keyword>
<dbReference type="InterPro" id="IPR000212">
    <property type="entry name" value="DNA_helicase_UvrD/REP"/>
</dbReference>
<evidence type="ECO:0000256" key="13">
    <source>
        <dbReference type="ARBA" id="ARBA00034923"/>
    </source>
</evidence>
<evidence type="ECO:0000256" key="2">
    <source>
        <dbReference type="ARBA" id="ARBA00022741"/>
    </source>
</evidence>
<dbReference type="AlphaFoldDB" id="A0A0A8K205"/>
<feature type="region of interest" description="Disordered" evidence="16">
    <location>
        <begin position="922"/>
        <end position="990"/>
    </location>
</feature>
<dbReference type="KEGG" id="mcg:GL4_0565"/>
<evidence type="ECO:0000259" key="18">
    <source>
        <dbReference type="PROSITE" id="PS51217"/>
    </source>
</evidence>
<evidence type="ECO:0000256" key="16">
    <source>
        <dbReference type="SAM" id="MobiDB-lite"/>
    </source>
</evidence>
<keyword evidence="10" id="KW-0413">Isomerase</keyword>
<evidence type="ECO:0000256" key="4">
    <source>
        <dbReference type="ARBA" id="ARBA00022801"/>
    </source>
</evidence>
<dbReference type="GO" id="GO:0005829">
    <property type="term" value="C:cytosol"/>
    <property type="evidence" value="ECO:0007669"/>
    <property type="project" value="TreeGrafter"/>
</dbReference>
<evidence type="ECO:0000259" key="17">
    <source>
        <dbReference type="PROSITE" id="PS51198"/>
    </source>
</evidence>
<dbReference type="InterPro" id="IPR014017">
    <property type="entry name" value="DNA_helicase_UvrD-like_C"/>
</dbReference>
<dbReference type="HOGENOM" id="CLU_001114_0_0_5"/>
<dbReference type="EMBL" id="AP014648">
    <property type="protein sequence ID" value="BAQ16029.1"/>
    <property type="molecule type" value="Genomic_DNA"/>
</dbReference>
<dbReference type="EC" id="5.6.2.4" evidence="12"/>
<dbReference type="InterPro" id="IPR014016">
    <property type="entry name" value="UvrD-like_ATP-bd"/>
</dbReference>
<dbReference type="Gene3D" id="3.90.320.10">
    <property type="match status" value="1"/>
</dbReference>
<keyword evidence="5 15" id="KW-0347">Helicase</keyword>
<dbReference type="STRING" id="1384459.GL4_0565"/>
<feature type="domain" description="UvrD-like helicase ATP-binding" evidence="17">
    <location>
        <begin position="8"/>
        <end position="496"/>
    </location>
</feature>
<dbReference type="SUPFAM" id="SSF52980">
    <property type="entry name" value="Restriction endonuclease-like"/>
    <property type="match status" value="1"/>
</dbReference>
<dbReference type="InterPro" id="IPR011335">
    <property type="entry name" value="Restrct_endonuc-II-like"/>
</dbReference>
<evidence type="ECO:0000313" key="20">
    <source>
        <dbReference type="Proteomes" id="UP000031643"/>
    </source>
</evidence>
<accession>A0A0A8K205</accession>
<evidence type="ECO:0000256" key="9">
    <source>
        <dbReference type="ARBA" id="ARBA00023204"/>
    </source>
</evidence>
<evidence type="ECO:0000256" key="11">
    <source>
        <dbReference type="ARBA" id="ARBA00034617"/>
    </source>
</evidence>
<dbReference type="Proteomes" id="UP000031643">
    <property type="component" value="Chromosome"/>
</dbReference>
<name>A0A0A8K205_9HYPH</name>
<dbReference type="Pfam" id="PF12705">
    <property type="entry name" value="PDDEXK_1"/>
    <property type="match status" value="1"/>
</dbReference>
<dbReference type="GO" id="GO:0005524">
    <property type="term" value="F:ATP binding"/>
    <property type="evidence" value="ECO:0007669"/>
    <property type="project" value="UniProtKB-UniRule"/>
</dbReference>
<feature type="domain" description="UvrD-like helicase C-terminal" evidence="18">
    <location>
        <begin position="527"/>
        <end position="802"/>
    </location>
</feature>
<dbReference type="PROSITE" id="PS51198">
    <property type="entry name" value="UVRD_HELICASE_ATP_BIND"/>
    <property type="match status" value="1"/>
</dbReference>
<dbReference type="InterPro" id="IPR027417">
    <property type="entry name" value="P-loop_NTPase"/>
</dbReference>
<evidence type="ECO:0000256" key="8">
    <source>
        <dbReference type="ARBA" id="ARBA00023125"/>
    </source>
</evidence>
<evidence type="ECO:0000256" key="12">
    <source>
        <dbReference type="ARBA" id="ARBA00034808"/>
    </source>
</evidence>
<dbReference type="InterPro" id="IPR014151">
    <property type="entry name" value="DNA_helicase_AddA"/>
</dbReference>
<keyword evidence="3" id="KW-0227">DNA damage</keyword>
<keyword evidence="9" id="KW-0234">DNA repair</keyword>
<dbReference type="GO" id="GO:0004527">
    <property type="term" value="F:exonuclease activity"/>
    <property type="evidence" value="ECO:0007669"/>
    <property type="project" value="UniProtKB-KW"/>
</dbReference>
<keyword evidence="8" id="KW-0238">DNA-binding</keyword>
<evidence type="ECO:0000256" key="5">
    <source>
        <dbReference type="ARBA" id="ARBA00022806"/>
    </source>
</evidence>
<reference evidence="19 20" key="1">
    <citation type="submission" date="2014-09" db="EMBL/GenBank/DDBJ databases">
        <title>Genome sequencing of Methyloceanibacter caenitepidi Gela4.</title>
        <authorList>
            <person name="Takeuchi M."/>
            <person name="Susumu S."/>
            <person name="Kamagata Y."/>
            <person name="Oshima K."/>
            <person name="Hattori M."/>
            <person name="Iwasaki W."/>
        </authorList>
    </citation>
    <scope>NUCLEOTIDE SEQUENCE [LARGE SCALE GENOMIC DNA]</scope>
    <source>
        <strain evidence="19 20">Gela4</strain>
    </source>
</reference>
<proteinExistence type="predicted"/>
<protein>
    <recommendedName>
        <fullName evidence="12">DNA 3'-5' helicase</fullName>
        <ecNumber evidence="12">5.6.2.4</ecNumber>
    </recommendedName>
    <alternativeName>
        <fullName evidence="13">DNA 3'-5' helicase II</fullName>
    </alternativeName>
</protein>
<dbReference type="GO" id="GO:0003677">
    <property type="term" value="F:DNA binding"/>
    <property type="evidence" value="ECO:0007669"/>
    <property type="project" value="UniProtKB-KW"/>
</dbReference>
<dbReference type="Pfam" id="PF13361">
    <property type="entry name" value="UvrD_C"/>
    <property type="match status" value="1"/>
</dbReference>
<dbReference type="PROSITE" id="PS51217">
    <property type="entry name" value="UVRD_HELICASE_CTER"/>
    <property type="match status" value="1"/>
</dbReference>
<keyword evidence="6" id="KW-0269">Exonuclease</keyword>
<comment type="catalytic activity">
    <reaction evidence="14">
        <text>ATP + H2O = ADP + phosphate + H(+)</text>
        <dbReference type="Rhea" id="RHEA:13065"/>
        <dbReference type="ChEBI" id="CHEBI:15377"/>
        <dbReference type="ChEBI" id="CHEBI:15378"/>
        <dbReference type="ChEBI" id="CHEBI:30616"/>
        <dbReference type="ChEBI" id="CHEBI:43474"/>
        <dbReference type="ChEBI" id="CHEBI:456216"/>
        <dbReference type="EC" id="5.6.2.4"/>
    </reaction>
</comment>
<dbReference type="Pfam" id="PF00580">
    <property type="entry name" value="UvrD-helicase"/>
    <property type="match status" value="1"/>
</dbReference>
<keyword evidence="1" id="KW-0540">Nuclease</keyword>
<evidence type="ECO:0000256" key="14">
    <source>
        <dbReference type="ARBA" id="ARBA00048988"/>
    </source>
</evidence>
<gene>
    <name evidence="19" type="ORF">GL4_0565</name>
</gene>
<dbReference type="GO" id="GO:0033202">
    <property type="term" value="C:DNA helicase complex"/>
    <property type="evidence" value="ECO:0007669"/>
    <property type="project" value="TreeGrafter"/>
</dbReference>
<dbReference type="SUPFAM" id="SSF52540">
    <property type="entry name" value="P-loop containing nucleoside triphosphate hydrolases"/>
    <property type="match status" value="1"/>
</dbReference>
<evidence type="ECO:0000313" key="19">
    <source>
        <dbReference type="EMBL" id="BAQ16029.1"/>
    </source>
</evidence>